<dbReference type="GO" id="GO:0050660">
    <property type="term" value="F:flavin adenine dinucleotide binding"/>
    <property type="evidence" value="ECO:0007669"/>
    <property type="project" value="TreeGrafter"/>
</dbReference>
<dbReference type="AlphaFoldDB" id="A0AAV9JQ13"/>
<evidence type="ECO:0000256" key="2">
    <source>
        <dbReference type="ARBA" id="ARBA00022630"/>
    </source>
</evidence>
<dbReference type="InterPro" id="IPR001100">
    <property type="entry name" value="Pyr_nuc-diS_OxRdtase"/>
</dbReference>
<dbReference type="Proteomes" id="UP001324427">
    <property type="component" value="Unassembled WGS sequence"/>
</dbReference>
<dbReference type="SUPFAM" id="SSF51905">
    <property type="entry name" value="FAD/NAD(P)-binding domain"/>
    <property type="match status" value="1"/>
</dbReference>
<dbReference type="InterPro" id="IPR004099">
    <property type="entry name" value="Pyr_nucl-diS_OxRdtase_dimer"/>
</dbReference>
<evidence type="ECO:0000313" key="11">
    <source>
        <dbReference type="Proteomes" id="UP001324427"/>
    </source>
</evidence>
<feature type="binding site" evidence="6">
    <location>
        <position position="56"/>
    </location>
    <ligand>
        <name>FAD</name>
        <dbReference type="ChEBI" id="CHEBI:57692"/>
    </ligand>
</feature>
<dbReference type="PANTHER" id="PTHR43014:SF2">
    <property type="entry name" value="MERCURIC REDUCTASE"/>
    <property type="match status" value="1"/>
</dbReference>
<evidence type="ECO:0000313" key="10">
    <source>
        <dbReference type="EMBL" id="KAK4547473.1"/>
    </source>
</evidence>
<dbReference type="InterPro" id="IPR023753">
    <property type="entry name" value="FAD/NAD-binding_dom"/>
</dbReference>
<evidence type="ECO:0000256" key="7">
    <source>
        <dbReference type="PIRSR" id="PIRSR000350-4"/>
    </source>
</evidence>
<evidence type="ECO:0000256" key="4">
    <source>
        <dbReference type="ARBA" id="ARBA00023002"/>
    </source>
</evidence>
<dbReference type="InterPro" id="IPR016156">
    <property type="entry name" value="FAD/NAD-linked_Rdtase_dimer_sf"/>
</dbReference>
<feature type="binding site" evidence="6">
    <location>
        <begin position="152"/>
        <end position="154"/>
    </location>
    <ligand>
        <name>FAD</name>
        <dbReference type="ChEBI" id="CHEBI:57692"/>
    </ligand>
</feature>
<dbReference type="Pfam" id="PF07992">
    <property type="entry name" value="Pyr_redox_2"/>
    <property type="match status" value="1"/>
</dbReference>
<dbReference type="SUPFAM" id="SSF55424">
    <property type="entry name" value="FAD/NAD-linked reductases, dimerisation (C-terminal) domain"/>
    <property type="match status" value="1"/>
</dbReference>
<feature type="disulfide bond" description="Redox-active" evidence="7">
    <location>
        <begin position="47"/>
        <end position="52"/>
    </location>
</feature>
<feature type="domain" description="Pyridine nucleotide-disulphide oxidoreductase dimerisation" evidence="8">
    <location>
        <begin position="362"/>
        <end position="468"/>
    </location>
</feature>
<feature type="binding site" evidence="6">
    <location>
        <position position="124"/>
    </location>
    <ligand>
        <name>FAD</name>
        <dbReference type="ChEBI" id="CHEBI:57692"/>
    </ligand>
</feature>
<dbReference type="PRINTS" id="PR00368">
    <property type="entry name" value="FADPNR"/>
</dbReference>
<accession>A0AAV9JQ13</accession>
<evidence type="ECO:0000259" key="8">
    <source>
        <dbReference type="Pfam" id="PF02852"/>
    </source>
</evidence>
<dbReference type="PANTHER" id="PTHR43014">
    <property type="entry name" value="MERCURIC REDUCTASE"/>
    <property type="match status" value="1"/>
</dbReference>
<proteinExistence type="inferred from homology"/>
<feature type="domain" description="FAD/NAD(P)-binding" evidence="9">
    <location>
        <begin position="15"/>
        <end position="333"/>
    </location>
</feature>
<reference evidence="10 11" key="1">
    <citation type="submission" date="2021-11" db="EMBL/GenBank/DDBJ databases">
        <title>Black yeast isolated from Biological Soil Crust.</title>
        <authorList>
            <person name="Kurbessoian T."/>
        </authorList>
    </citation>
    <scope>NUCLEOTIDE SEQUENCE [LARGE SCALE GENOMIC DNA]</scope>
    <source>
        <strain evidence="10 11">CCFEE 5522</strain>
    </source>
</reference>
<protein>
    <recommendedName>
        <fullName evidence="12">Mercuric reductase</fullName>
    </recommendedName>
</protein>
<sequence length="478" mass="51919">MASAHDVEHYDFISLGSGAAGKFVAATLARSGKRTAILERKYYGGSCPNIACLPSKNIIYSAKVQHLVAHGEGFGLPKDVRDRAKGAVNMPAVINRKREMVRGMQRFHEQMFDAAHAEYIWGEGKFVAPRTLEIEWDDKKRLVKADMIMVCTGSSPAIPSIEGLKEANPLTHIEILELEEVPTHLIVLGGGYVGLELAQAMKRFGAEVTVIERGDRVLKLEDNDIADFLRSVLEAEGVVFKTSVSITSVSGRSGASDGVVLKGTASGEKFELRGSHILCATGRVPNTADIRLDQAGIEVTQQGHIKVDESNRTTAEGVFAGGDCAGSPYFTHIGVDDFRIVRDFLSGANSDTKDFRRSGRQVPSTLFTDPEFAMVGLRERDAQAQGIKYRLAKLPMEVSLRTRTIGEPHGFSKALISTEDDTILGFAAVGAHAGELLPVVQLAMKRKLPYTDVADLIITHPTFNEGLVMLFMGVPPRA</sequence>
<comment type="cofactor">
    <cofactor evidence="6">
        <name>FAD</name>
        <dbReference type="ChEBI" id="CHEBI:57692"/>
    </cofactor>
    <text evidence="6">Binds 1 FAD per subunit.</text>
</comment>
<dbReference type="EMBL" id="JAVFHQ010000011">
    <property type="protein sequence ID" value="KAK4547473.1"/>
    <property type="molecule type" value="Genomic_DNA"/>
</dbReference>
<dbReference type="InterPro" id="IPR036188">
    <property type="entry name" value="FAD/NAD-bd_sf"/>
</dbReference>
<keyword evidence="6" id="KW-0520">NAD</keyword>
<dbReference type="PRINTS" id="PR00411">
    <property type="entry name" value="PNDRDTASEI"/>
</dbReference>
<comment type="similarity">
    <text evidence="1">Belongs to the class-I pyridine nucleotide-disulfide oxidoreductase family.</text>
</comment>
<dbReference type="FunFam" id="3.30.390.30:FF:000001">
    <property type="entry name" value="Dihydrolipoyl dehydrogenase"/>
    <property type="match status" value="1"/>
</dbReference>
<dbReference type="Gene3D" id="3.50.50.60">
    <property type="entry name" value="FAD/NAD(P)-binding domain"/>
    <property type="match status" value="2"/>
</dbReference>
<comment type="caution">
    <text evidence="10">The sequence shown here is derived from an EMBL/GenBank/DDBJ whole genome shotgun (WGS) entry which is preliminary data.</text>
</comment>
<dbReference type="GO" id="GO:0003955">
    <property type="term" value="F:NAD(P)H dehydrogenase (quinone) activity"/>
    <property type="evidence" value="ECO:0007669"/>
    <property type="project" value="TreeGrafter"/>
</dbReference>
<evidence type="ECO:0000256" key="1">
    <source>
        <dbReference type="ARBA" id="ARBA00007532"/>
    </source>
</evidence>
<gene>
    <name evidence="10" type="ORF">LTR36_001129</name>
</gene>
<keyword evidence="3 6" id="KW-0274">FAD</keyword>
<dbReference type="Pfam" id="PF02852">
    <property type="entry name" value="Pyr_redox_dim"/>
    <property type="match status" value="1"/>
</dbReference>
<name>A0AAV9JQ13_9PEZI</name>
<dbReference type="Gene3D" id="3.30.390.30">
    <property type="match status" value="1"/>
</dbReference>
<dbReference type="GO" id="GO:0005759">
    <property type="term" value="C:mitochondrial matrix"/>
    <property type="evidence" value="ECO:0007669"/>
    <property type="project" value="UniProtKB-ARBA"/>
</dbReference>
<evidence type="ECO:0000256" key="6">
    <source>
        <dbReference type="PIRSR" id="PIRSR000350-3"/>
    </source>
</evidence>
<keyword evidence="6" id="KW-0547">Nucleotide-binding</keyword>
<keyword evidence="11" id="KW-1185">Reference proteome</keyword>
<feature type="binding site" evidence="6">
    <location>
        <position position="323"/>
    </location>
    <ligand>
        <name>FAD</name>
        <dbReference type="ChEBI" id="CHEBI:57692"/>
    </ligand>
</feature>
<feature type="binding site" evidence="6">
    <location>
        <position position="282"/>
    </location>
    <ligand>
        <name>NAD(+)</name>
        <dbReference type="ChEBI" id="CHEBI:57540"/>
    </ligand>
</feature>
<feature type="binding site" evidence="6">
    <location>
        <position position="212"/>
    </location>
    <ligand>
        <name>NAD(+)</name>
        <dbReference type="ChEBI" id="CHEBI:57540"/>
    </ligand>
</feature>
<feature type="binding site" evidence="6">
    <location>
        <begin position="189"/>
        <end position="196"/>
    </location>
    <ligand>
        <name>NAD(+)</name>
        <dbReference type="ChEBI" id="CHEBI:57540"/>
    </ligand>
</feature>
<evidence type="ECO:0000256" key="5">
    <source>
        <dbReference type="PIRSR" id="PIRSR000350-2"/>
    </source>
</evidence>
<organism evidence="10 11">
    <name type="scientific">Oleoguttula mirabilis</name>
    <dbReference type="NCBI Taxonomy" id="1507867"/>
    <lineage>
        <taxon>Eukaryota</taxon>
        <taxon>Fungi</taxon>
        <taxon>Dikarya</taxon>
        <taxon>Ascomycota</taxon>
        <taxon>Pezizomycotina</taxon>
        <taxon>Dothideomycetes</taxon>
        <taxon>Dothideomycetidae</taxon>
        <taxon>Mycosphaerellales</taxon>
        <taxon>Teratosphaeriaceae</taxon>
        <taxon>Oleoguttula</taxon>
    </lineage>
</organism>
<dbReference type="PIRSF" id="PIRSF000350">
    <property type="entry name" value="Mercury_reductase_MerA"/>
    <property type="match status" value="1"/>
</dbReference>
<keyword evidence="2" id="KW-0285">Flavoprotein</keyword>
<evidence type="ECO:0000256" key="3">
    <source>
        <dbReference type="ARBA" id="ARBA00022827"/>
    </source>
</evidence>
<keyword evidence="4" id="KW-0560">Oxidoreductase</keyword>
<evidence type="ECO:0000259" key="9">
    <source>
        <dbReference type="Pfam" id="PF07992"/>
    </source>
</evidence>
<evidence type="ECO:0008006" key="12">
    <source>
        <dbReference type="Google" id="ProtNLM"/>
    </source>
</evidence>
<feature type="active site" description="Proton acceptor" evidence="5">
    <location>
        <position position="460"/>
    </location>
</feature>